<sequence length="432" mass="46197">MVVVVACARCVAAPAHSLATFVAGCTSSPPSSIRRFAVLGAGFAGVSVAWHLLQHTRSCEPVSVDLYDESGIGGGASGVSGGLLHPYSPKGKLLWNGAEGWVAALKLLAIAEAANVQDLNTTGPIAWRRFVLSAFSQGFQQSYHFFSLVLLLPVRNVEEDSNDAGVLCLEEEEARALVPGLVLPDNSVALFMPHGLNLHPRRYLEALWMACQTFARKASSVESPGTQAVLLKQHISTLSELSGYEAVVVCMGANVVMLPELAGKLTLSMCRGVVAQLDLPPSFLEYREEVPSLLSSTWLAIQGQRKIVLGATKQWGCGNTSTQVLADEERAVWEQLIPNAEMFYPSIKQWEVTGLQAGVRAMPPRSSLGALPLAGCINTLVQPKLDTDCWLIGGLGSRGLIYHAWLGELVAAAIVSGIDTIVPQELSQAFLK</sequence>
<dbReference type="Pfam" id="PF01266">
    <property type="entry name" value="DAO"/>
    <property type="match status" value="1"/>
</dbReference>
<dbReference type="InterPro" id="IPR036188">
    <property type="entry name" value="FAD/NAD-bd_sf"/>
</dbReference>
<feature type="domain" description="FAD dependent oxidoreductase" evidence="1">
    <location>
        <begin position="36"/>
        <end position="412"/>
    </location>
</feature>
<dbReference type="Proteomes" id="UP001497512">
    <property type="component" value="Chromosome 17"/>
</dbReference>
<gene>
    <name evidence="2" type="ORF">CSSPTR1EN2_LOCUS9249</name>
</gene>
<protein>
    <recommendedName>
        <fullName evidence="1">FAD dependent oxidoreductase domain-containing protein</fullName>
    </recommendedName>
</protein>
<dbReference type="InterPro" id="IPR006076">
    <property type="entry name" value="FAD-dep_OxRdtase"/>
</dbReference>
<dbReference type="PANTHER" id="PTHR13847:SF261">
    <property type="entry name" value="FAD-DEPENDENT OXIDOREDUCTASE FAMILY PROTEIN"/>
    <property type="match status" value="1"/>
</dbReference>
<dbReference type="EMBL" id="OZ019909">
    <property type="protein sequence ID" value="CAK9208570.1"/>
    <property type="molecule type" value="Genomic_DNA"/>
</dbReference>
<evidence type="ECO:0000313" key="2">
    <source>
        <dbReference type="EMBL" id="CAK9208570.1"/>
    </source>
</evidence>
<organism evidence="2 3">
    <name type="scientific">Sphagnum troendelagicum</name>
    <dbReference type="NCBI Taxonomy" id="128251"/>
    <lineage>
        <taxon>Eukaryota</taxon>
        <taxon>Viridiplantae</taxon>
        <taxon>Streptophyta</taxon>
        <taxon>Embryophyta</taxon>
        <taxon>Bryophyta</taxon>
        <taxon>Sphagnophytina</taxon>
        <taxon>Sphagnopsida</taxon>
        <taxon>Sphagnales</taxon>
        <taxon>Sphagnaceae</taxon>
        <taxon>Sphagnum</taxon>
    </lineage>
</organism>
<dbReference type="PANTHER" id="PTHR13847">
    <property type="entry name" value="SARCOSINE DEHYDROGENASE-RELATED"/>
    <property type="match status" value="1"/>
</dbReference>
<dbReference type="Gene3D" id="3.50.50.60">
    <property type="entry name" value="FAD/NAD(P)-binding domain"/>
    <property type="match status" value="1"/>
</dbReference>
<proteinExistence type="predicted"/>
<evidence type="ECO:0000259" key="1">
    <source>
        <dbReference type="Pfam" id="PF01266"/>
    </source>
</evidence>
<evidence type="ECO:0000313" key="3">
    <source>
        <dbReference type="Proteomes" id="UP001497512"/>
    </source>
</evidence>
<dbReference type="Gene3D" id="3.30.9.10">
    <property type="entry name" value="D-Amino Acid Oxidase, subunit A, domain 2"/>
    <property type="match status" value="1"/>
</dbReference>
<reference evidence="2" key="1">
    <citation type="submission" date="2024-02" db="EMBL/GenBank/DDBJ databases">
        <authorList>
            <consortium name="ELIXIR-Norway"/>
            <consortium name="Elixir Norway"/>
        </authorList>
    </citation>
    <scope>NUCLEOTIDE SEQUENCE</scope>
</reference>
<dbReference type="SUPFAM" id="SSF51971">
    <property type="entry name" value="Nucleotide-binding domain"/>
    <property type="match status" value="1"/>
</dbReference>
<name>A0ABP0TYH1_9BRYO</name>
<keyword evidence="3" id="KW-1185">Reference proteome</keyword>
<accession>A0ABP0TYH1</accession>